<feature type="domain" description="4'-phosphopantetheinyl transferase" evidence="6">
    <location>
        <begin position="112"/>
        <end position="218"/>
    </location>
</feature>
<dbReference type="GO" id="GO:0005829">
    <property type="term" value="C:cytosol"/>
    <property type="evidence" value="ECO:0007669"/>
    <property type="project" value="TreeGrafter"/>
</dbReference>
<dbReference type="AlphaFoldDB" id="A0A4Q9FFK7"/>
<keyword evidence="5" id="KW-0460">Magnesium</keyword>
<dbReference type="GO" id="GO:0000287">
    <property type="term" value="F:magnesium ion binding"/>
    <property type="evidence" value="ECO:0007669"/>
    <property type="project" value="InterPro"/>
</dbReference>
<evidence type="ECO:0000313" key="8">
    <source>
        <dbReference type="EMBL" id="TBN04431.1"/>
    </source>
</evidence>
<dbReference type="InterPro" id="IPR050559">
    <property type="entry name" value="P-Pant_transferase_sf"/>
</dbReference>
<dbReference type="SUPFAM" id="SSF56214">
    <property type="entry name" value="4'-phosphopantetheinyl transferase"/>
    <property type="match status" value="2"/>
</dbReference>
<dbReference type="PANTHER" id="PTHR12215">
    <property type="entry name" value="PHOSPHOPANTETHEINE TRANSFERASE"/>
    <property type="match status" value="1"/>
</dbReference>
<evidence type="ECO:0000256" key="5">
    <source>
        <dbReference type="ARBA" id="ARBA00022842"/>
    </source>
</evidence>
<dbReference type="Pfam" id="PF01648">
    <property type="entry name" value="ACPS"/>
    <property type="match status" value="1"/>
</dbReference>
<evidence type="ECO:0000256" key="1">
    <source>
        <dbReference type="ARBA" id="ARBA00001946"/>
    </source>
</evidence>
<sequence>MPKYVLNNNVDIWQLNISQTKSHYDYFYNLLSKDEKLKVERFKFKKDRITSTLARGVLRLLLSKYLNCPTDAIIFKYGKYGKPELVNNKTAKFNVSHAGEFVVMALSENTEVGVDIEQIRYDFNIFNIVNNYFSKTEIEALHKLPRATQTEAFFRGWTRKEAFIKAKSQGLSFPLDSFSVSIDSDIKAELIETLWDKSEKSLWQIVPFETAANYKAALAVKGQINTIEYFKYSLDFI</sequence>
<dbReference type="Gene3D" id="3.90.470.20">
    <property type="entry name" value="4'-phosphopantetheinyl transferase domain"/>
    <property type="match status" value="2"/>
</dbReference>
<evidence type="ECO:0000259" key="6">
    <source>
        <dbReference type="Pfam" id="PF01648"/>
    </source>
</evidence>
<dbReference type="GO" id="GO:0019878">
    <property type="term" value="P:lysine biosynthetic process via aminoadipic acid"/>
    <property type="evidence" value="ECO:0007669"/>
    <property type="project" value="TreeGrafter"/>
</dbReference>
<dbReference type="InterPro" id="IPR055066">
    <property type="entry name" value="AASDHPPT_N"/>
</dbReference>
<comment type="cofactor">
    <cofactor evidence="1">
        <name>Mg(2+)</name>
        <dbReference type="ChEBI" id="CHEBI:18420"/>
    </cofactor>
</comment>
<dbReference type="GO" id="GO:0008897">
    <property type="term" value="F:holo-[acyl-carrier-protein] synthase activity"/>
    <property type="evidence" value="ECO:0007669"/>
    <property type="project" value="InterPro"/>
</dbReference>
<dbReference type="EMBL" id="SIRT01000004">
    <property type="protein sequence ID" value="TBN04431.1"/>
    <property type="molecule type" value="Genomic_DNA"/>
</dbReference>
<proteinExistence type="inferred from homology"/>
<comment type="similarity">
    <text evidence="2">Belongs to the P-Pant transferase superfamily. Gsp/Sfp/HetI/AcpT family.</text>
</comment>
<dbReference type="Proteomes" id="UP000291142">
    <property type="component" value="Unassembled WGS sequence"/>
</dbReference>
<reference evidence="8 9" key="1">
    <citation type="submission" date="2019-02" db="EMBL/GenBank/DDBJ databases">
        <title>Hyunsoonleella sp., isolated from marine sediment.</title>
        <authorList>
            <person name="Liu B.-T."/>
        </authorList>
    </citation>
    <scope>NUCLEOTIDE SEQUENCE [LARGE SCALE GENOMIC DNA]</scope>
    <source>
        <strain evidence="8 9">T58</strain>
    </source>
</reference>
<keyword evidence="4" id="KW-0479">Metal-binding</keyword>
<name>A0A4Q9FFK7_9FLAO</name>
<dbReference type="InterPro" id="IPR004568">
    <property type="entry name" value="Ppantetheine-prot_Trfase_dom"/>
</dbReference>
<dbReference type="GO" id="GO:0006633">
    <property type="term" value="P:fatty acid biosynthetic process"/>
    <property type="evidence" value="ECO:0007669"/>
    <property type="project" value="InterPro"/>
</dbReference>
<comment type="caution">
    <text evidence="8">The sequence shown here is derived from an EMBL/GenBank/DDBJ whole genome shotgun (WGS) entry which is preliminary data.</text>
</comment>
<dbReference type="InterPro" id="IPR008278">
    <property type="entry name" value="4-PPantetheinyl_Trfase_dom"/>
</dbReference>
<accession>A0A4Q9FFK7</accession>
<dbReference type="NCBIfam" id="TIGR00556">
    <property type="entry name" value="pantethn_trn"/>
    <property type="match status" value="1"/>
</dbReference>
<evidence type="ECO:0000259" key="7">
    <source>
        <dbReference type="Pfam" id="PF22624"/>
    </source>
</evidence>
<dbReference type="RefSeq" id="WP_130963900.1">
    <property type="nucleotide sequence ID" value="NZ_SIRT01000004.1"/>
</dbReference>
<evidence type="ECO:0000256" key="4">
    <source>
        <dbReference type="ARBA" id="ARBA00022723"/>
    </source>
</evidence>
<keyword evidence="9" id="KW-1185">Reference proteome</keyword>
<keyword evidence="3 8" id="KW-0808">Transferase</keyword>
<protein>
    <submittedName>
        <fullName evidence="8">4'-phosphopantetheinyl transferase superfamily protein</fullName>
    </submittedName>
</protein>
<organism evidence="8 9">
    <name type="scientific">Hyunsoonleella flava</name>
    <dbReference type="NCBI Taxonomy" id="2527939"/>
    <lineage>
        <taxon>Bacteria</taxon>
        <taxon>Pseudomonadati</taxon>
        <taxon>Bacteroidota</taxon>
        <taxon>Flavobacteriia</taxon>
        <taxon>Flavobacteriales</taxon>
        <taxon>Flavobacteriaceae</taxon>
    </lineage>
</organism>
<evidence type="ECO:0000256" key="2">
    <source>
        <dbReference type="ARBA" id="ARBA00010990"/>
    </source>
</evidence>
<dbReference type="InterPro" id="IPR037143">
    <property type="entry name" value="4-PPantetheinyl_Trfase_dom_sf"/>
</dbReference>
<dbReference type="OrthoDB" id="9808281at2"/>
<feature type="domain" description="4'-phosphopantetheinyl transferase N-terminal" evidence="7">
    <location>
        <begin position="20"/>
        <end position="106"/>
    </location>
</feature>
<dbReference type="Pfam" id="PF22624">
    <property type="entry name" value="AASDHPPT_N"/>
    <property type="match status" value="1"/>
</dbReference>
<gene>
    <name evidence="8" type="ORF">EYD45_07380</name>
</gene>
<dbReference type="PANTHER" id="PTHR12215:SF10">
    <property type="entry name" value="L-AMINOADIPATE-SEMIALDEHYDE DEHYDROGENASE-PHOSPHOPANTETHEINYL TRANSFERASE"/>
    <property type="match status" value="1"/>
</dbReference>
<evidence type="ECO:0000256" key="3">
    <source>
        <dbReference type="ARBA" id="ARBA00022679"/>
    </source>
</evidence>
<evidence type="ECO:0000313" key="9">
    <source>
        <dbReference type="Proteomes" id="UP000291142"/>
    </source>
</evidence>